<keyword evidence="2" id="KW-1185">Reference proteome</keyword>
<keyword evidence="1" id="KW-0808">Transferase</keyword>
<dbReference type="GO" id="GO:0032259">
    <property type="term" value="P:methylation"/>
    <property type="evidence" value="ECO:0007669"/>
    <property type="project" value="UniProtKB-KW"/>
</dbReference>
<dbReference type="Proteomes" id="UP001327560">
    <property type="component" value="Chromosome 3"/>
</dbReference>
<organism evidence="1 2">
    <name type="scientific">Canna indica</name>
    <name type="common">Indian-shot</name>
    <dbReference type="NCBI Taxonomy" id="4628"/>
    <lineage>
        <taxon>Eukaryota</taxon>
        <taxon>Viridiplantae</taxon>
        <taxon>Streptophyta</taxon>
        <taxon>Embryophyta</taxon>
        <taxon>Tracheophyta</taxon>
        <taxon>Spermatophyta</taxon>
        <taxon>Magnoliopsida</taxon>
        <taxon>Liliopsida</taxon>
        <taxon>Zingiberales</taxon>
        <taxon>Cannaceae</taxon>
        <taxon>Canna</taxon>
    </lineage>
</organism>
<proteinExistence type="predicted"/>
<name>A0AAQ3K3J5_9LILI</name>
<gene>
    <name evidence="1" type="ORF">Cni_G10024</name>
</gene>
<keyword evidence="1" id="KW-0489">Methyltransferase</keyword>
<protein>
    <submittedName>
        <fullName evidence="1">N-lysine methyltransferase SMYD2-A isoform X1</fullName>
    </submittedName>
</protein>
<dbReference type="GO" id="GO:0008168">
    <property type="term" value="F:methyltransferase activity"/>
    <property type="evidence" value="ECO:0007669"/>
    <property type="project" value="UniProtKB-KW"/>
</dbReference>
<evidence type="ECO:0000313" key="2">
    <source>
        <dbReference type="Proteomes" id="UP001327560"/>
    </source>
</evidence>
<reference evidence="1 2" key="1">
    <citation type="submission" date="2023-10" db="EMBL/GenBank/DDBJ databases">
        <title>Chromosome-scale genome assembly provides insights into flower coloration mechanisms of Canna indica.</title>
        <authorList>
            <person name="Li C."/>
        </authorList>
    </citation>
    <scope>NUCLEOTIDE SEQUENCE [LARGE SCALE GENOMIC DNA]</scope>
    <source>
        <tissue evidence="1">Flower</tissue>
    </source>
</reference>
<dbReference type="AlphaFoldDB" id="A0AAQ3K3J5"/>
<evidence type="ECO:0000313" key="1">
    <source>
        <dbReference type="EMBL" id="WOL01308.1"/>
    </source>
</evidence>
<dbReference type="EMBL" id="CP136892">
    <property type="protein sequence ID" value="WOL01308.1"/>
    <property type="molecule type" value="Genomic_DNA"/>
</dbReference>
<accession>A0AAQ3K3J5</accession>
<sequence>MQEPNDECNINVSCFLASREPQKLAVMLLQSILLYLTRDWIGNNLTETVPNSLLKRSQQGELTFSHLRSVRHPYSKIVVEAEDNVAEAFVRIGKFELAEQHCIASIKVFLLSGTGSEGATICVYIEQCNLFKATGGHAEFKIQRHWRRGGWRSVREVETHLDGDGIRMYMKRKARYWEEEALRGNGKAGGLMLLWRKEKMKMKI</sequence>